<feature type="region of interest" description="Disordered" evidence="4">
    <location>
        <begin position="125"/>
        <end position="146"/>
    </location>
</feature>
<gene>
    <name evidence="7" type="primary">creB</name>
    <name evidence="7" type="ORF">EBQ26_08770</name>
</gene>
<dbReference type="GO" id="GO:0032993">
    <property type="term" value="C:protein-DNA complex"/>
    <property type="evidence" value="ECO:0007669"/>
    <property type="project" value="TreeGrafter"/>
</dbReference>
<dbReference type="PANTHER" id="PTHR48111">
    <property type="entry name" value="REGULATOR OF RPOS"/>
    <property type="match status" value="1"/>
</dbReference>
<dbReference type="InterPro" id="IPR036388">
    <property type="entry name" value="WH-like_DNA-bd_sf"/>
</dbReference>
<feature type="domain" description="Response regulatory" evidence="5">
    <location>
        <begin position="4"/>
        <end position="121"/>
    </location>
</feature>
<dbReference type="EMBL" id="RDQM01000010">
    <property type="protein sequence ID" value="RMW96905.1"/>
    <property type="molecule type" value="Genomic_DNA"/>
</dbReference>
<dbReference type="PROSITE" id="PS51755">
    <property type="entry name" value="OMPR_PHOB"/>
    <property type="match status" value="1"/>
</dbReference>
<dbReference type="PROSITE" id="PS50110">
    <property type="entry name" value="RESPONSE_REGULATORY"/>
    <property type="match status" value="1"/>
</dbReference>
<evidence type="ECO:0000313" key="7">
    <source>
        <dbReference type="EMBL" id="RMW96905.1"/>
    </source>
</evidence>
<dbReference type="InterPro" id="IPR011006">
    <property type="entry name" value="CheY-like_superfamily"/>
</dbReference>
<feature type="modified residue" description="4-aspartylphosphate" evidence="2">
    <location>
        <position position="57"/>
    </location>
</feature>
<dbReference type="GO" id="GO:0005829">
    <property type="term" value="C:cytosol"/>
    <property type="evidence" value="ECO:0007669"/>
    <property type="project" value="TreeGrafter"/>
</dbReference>
<dbReference type="SMART" id="SM00448">
    <property type="entry name" value="REC"/>
    <property type="match status" value="1"/>
</dbReference>
<name>A0A3M6Q1E9_9BURK</name>
<sequence>MSERILIVEDEPAIAQTLAYALKTEGFATHWESLGSAALHALQLEAGAPPFALAIVDVGLPDISGFDLCRSIRQRSELPVLFLTARSDEVDRIVGLEIGADDYVTKPFSPREVASRVRAILRRTQSRPPAWPAASAATPPPSQPVSAPSLPFAHDAEGLRIAYFGQWLSLTRYEYRLLAALLARPGRVYSRAQLMELAWSDAEDSLERTVDAHIKTLRAKLRAIAPEHDAIETHRGLGYSVRASAPTPVPAPPAHPIF</sequence>
<dbReference type="GO" id="GO:0000156">
    <property type="term" value="F:phosphorelay response regulator activity"/>
    <property type="evidence" value="ECO:0007669"/>
    <property type="project" value="TreeGrafter"/>
</dbReference>
<dbReference type="Pfam" id="PF00072">
    <property type="entry name" value="Response_reg"/>
    <property type="match status" value="1"/>
</dbReference>
<dbReference type="SUPFAM" id="SSF52172">
    <property type="entry name" value="CheY-like"/>
    <property type="match status" value="1"/>
</dbReference>
<keyword evidence="2" id="KW-0597">Phosphoprotein</keyword>
<dbReference type="Gene3D" id="1.10.10.10">
    <property type="entry name" value="Winged helix-like DNA-binding domain superfamily/Winged helix DNA-binding domain"/>
    <property type="match status" value="1"/>
</dbReference>
<dbReference type="InterPro" id="IPR001789">
    <property type="entry name" value="Sig_transdc_resp-reg_receiver"/>
</dbReference>
<dbReference type="SUPFAM" id="SSF46894">
    <property type="entry name" value="C-terminal effector domain of the bipartite response regulators"/>
    <property type="match status" value="1"/>
</dbReference>
<organism evidence="7 8">
    <name type="scientific">Allofranklinella schreckenbergeri</name>
    <dbReference type="NCBI Taxonomy" id="1076744"/>
    <lineage>
        <taxon>Bacteria</taxon>
        <taxon>Pseudomonadati</taxon>
        <taxon>Pseudomonadota</taxon>
        <taxon>Betaproteobacteria</taxon>
        <taxon>Burkholderiales</taxon>
        <taxon>Comamonadaceae</taxon>
        <taxon>Allofranklinella</taxon>
    </lineage>
</organism>
<dbReference type="GO" id="GO:0000976">
    <property type="term" value="F:transcription cis-regulatory region binding"/>
    <property type="evidence" value="ECO:0007669"/>
    <property type="project" value="TreeGrafter"/>
</dbReference>
<dbReference type="InterPro" id="IPR016032">
    <property type="entry name" value="Sig_transdc_resp-reg_C-effctor"/>
</dbReference>
<dbReference type="GO" id="GO:0006355">
    <property type="term" value="P:regulation of DNA-templated transcription"/>
    <property type="evidence" value="ECO:0007669"/>
    <property type="project" value="InterPro"/>
</dbReference>
<dbReference type="AlphaFoldDB" id="A0A3M6Q1E9"/>
<evidence type="ECO:0000256" key="1">
    <source>
        <dbReference type="ARBA" id="ARBA00023125"/>
    </source>
</evidence>
<dbReference type="SMART" id="SM00862">
    <property type="entry name" value="Trans_reg_C"/>
    <property type="match status" value="1"/>
</dbReference>
<evidence type="ECO:0000256" key="3">
    <source>
        <dbReference type="PROSITE-ProRule" id="PRU01091"/>
    </source>
</evidence>
<evidence type="ECO:0000259" key="5">
    <source>
        <dbReference type="PROSITE" id="PS50110"/>
    </source>
</evidence>
<proteinExistence type="predicted"/>
<evidence type="ECO:0000259" key="6">
    <source>
        <dbReference type="PROSITE" id="PS51755"/>
    </source>
</evidence>
<comment type="caution">
    <text evidence="7">The sequence shown here is derived from an EMBL/GenBank/DDBJ whole genome shotgun (WGS) entry which is preliminary data.</text>
</comment>
<dbReference type="RefSeq" id="WP_122238645.1">
    <property type="nucleotide sequence ID" value="NZ_RDQM01000010.1"/>
</dbReference>
<feature type="compositionally biased region" description="Low complexity" evidence="4">
    <location>
        <begin position="126"/>
        <end position="137"/>
    </location>
</feature>
<evidence type="ECO:0000256" key="2">
    <source>
        <dbReference type="PROSITE-ProRule" id="PRU00169"/>
    </source>
</evidence>
<evidence type="ECO:0000256" key="4">
    <source>
        <dbReference type="SAM" id="MobiDB-lite"/>
    </source>
</evidence>
<dbReference type="InterPro" id="IPR039420">
    <property type="entry name" value="WalR-like"/>
</dbReference>
<dbReference type="NCBIfam" id="NF008296">
    <property type="entry name" value="PRK11083.1"/>
    <property type="match status" value="1"/>
</dbReference>
<dbReference type="Gene3D" id="3.40.50.2300">
    <property type="match status" value="1"/>
</dbReference>
<feature type="domain" description="OmpR/PhoB-type" evidence="6">
    <location>
        <begin position="141"/>
        <end position="243"/>
    </location>
</feature>
<reference evidence="7 8" key="1">
    <citation type="submission" date="2018-10" db="EMBL/GenBank/DDBJ databases">
        <title>Comamonadaceae CDC group NO-1 genome sequencing and assembly.</title>
        <authorList>
            <person name="Bernier A.-M."/>
            <person name="Bernard K."/>
        </authorList>
    </citation>
    <scope>NUCLEOTIDE SEQUENCE [LARGE SCALE GENOMIC DNA]</scope>
    <source>
        <strain evidence="7 8">NML970147</strain>
    </source>
</reference>
<dbReference type="Proteomes" id="UP000267521">
    <property type="component" value="Unassembled WGS sequence"/>
</dbReference>
<feature type="DNA-binding region" description="OmpR/PhoB-type" evidence="3">
    <location>
        <begin position="141"/>
        <end position="243"/>
    </location>
</feature>
<protein>
    <submittedName>
        <fullName evidence="7">Two-component system response regulator CreB</fullName>
    </submittedName>
</protein>
<evidence type="ECO:0000313" key="8">
    <source>
        <dbReference type="Proteomes" id="UP000267521"/>
    </source>
</evidence>
<keyword evidence="1 3" id="KW-0238">DNA-binding</keyword>
<dbReference type="Pfam" id="PF00486">
    <property type="entry name" value="Trans_reg_C"/>
    <property type="match status" value="1"/>
</dbReference>
<dbReference type="Gene3D" id="6.10.250.690">
    <property type="match status" value="1"/>
</dbReference>
<dbReference type="CDD" id="cd17574">
    <property type="entry name" value="REC_OmpR"/>
    <property type="match status" value="1"/>
</dbReference>
<dbReference type="CDD" id="cd00383">
    <property type="entry name" value="trans_reg_C"/>
    <property type="match status" value="1"/>
</dbReference>
<dbReference type="PANTHER" id="PTHR48111:SF6">
    <property type="entry name" value="TRANSCRIPTIONAL REGULATORY PROTEIN CREB"/>
    <property type="match status" value="1"/>
</dbReference>
<dbReference type="InterPro" id="IPR001867">
    <property type="entry name" value="OmpR/PhoB-type_DNA-bd"/>
</dbReference>
<accession>A0A3M6Q1E9</accession>